<comment type="caution">
    <text evidence="1">The sequence shown here is derived from an EMBL/GenBank/DDBJ whole genome shotgun (WGS) entry which is preliminary data.</text>
</comment>
<name>A0A2T5HBM1_9RHOB</name>
<sequence>MNCSDGASSLIFMMPVPFQASGSSDHRVYLRNERALFDDAVMQSADGTVLA</sequence>
<accession>A0A2T5HBM1</accession>
<dbReference type="Proteomes" id="UP000244077">
    <property type="component" value="Unassembled WGS sequence"/>
</dbReference>
<protein>
    <submittedName>
        <fullName evidence="1">Uncharacterized protein</fullName>
    </submittedName>
</protein>
<evidence type="ECO:0000313" key="2">
    <source>
        <dbReference type="Proteomes" id="UP000244077"/>
    </source>
</evidence>
<organism evidence="1 2">
    <name type="scientific">Celeribacter persicus</name>
    <dbReference type="NCBI Taxonomy" id="1651082"/>
    <lineage>
        <taxon>Bacteria</taxon>
        <taxon>Pseudomonadati</taxon>
        <taxon>Pseudomonadota</taxon>
        <taxon>Alphaproteobacteria</taxon>
        <taxon>Rhodobacterales</taxon>
        <taxon>Roseobacteraceae</taxon>
        <taxon>Celeribacter</taxon>
    </lineage>
</organism>
<evidence type="ECO:0000313" key="1">
    <source>
        <dbReference type="EMBL" id="PTQ68942.1"/>
    </source>
</evidence>
<gene>
    <name evidence="1" type="ORF">C8N42_11385</name>
</gene>
<dbReference type="AlphaFoldDB" id="A0A2T5HBM1"/>
<keyword evidence="2" id="KW-1185">Reference proteome</keyword>
<dbReference type="EMBL" id="QAOH01000013">
    <property type="protein sequence ID" value="PTQ68942.1"/>
    <property type="molecule type" value="Genomic_DNA"/>
</dbReference>
<proteinExistence type="predicted"/>
<reference evidence="1 2" key="1">
    <citation type="submission" date="2018-04" db="EMBL/GenBank/DDBJ databases">
        <title>Genomic Encyclopedia of Archaeal and Bacterial Type Strains, Phase II (KMG-II): from individual species to whole genera.</title>
        <authorList>
            <person name="Goeker M."/>
        </authorList>
    </citation>
    <scope>NUCLEOTIDE SEQUENCE [LARGE SCALE GENOMIC DNA]</scope>
    <source>
        <strain evidence="1 2">DSM 100434</strain>
    </source>
</reference>